<dbReference type="Pfam" id="PF19408">
    <property type="entry name" value="PKD_6"/>
    <property type="match status" value="1"/>
</dbReference>
<dbReference type="NCBIfam" id="NF033708">
    <property type="entry name" value="T9SS_Cterm_ChiA"/>
    <property type="match status" value="1"/>
</dbReference>
<dbReference type="EMBL" id="FRBT01000002">
    <property type="protein sequence ID" value="SHL76897.1"/>
    <property type="molecule type" value="Genomic_DNA"/>
</dbReference>
<reference evidence="3" key="1">
    <citation type="submission" date="2016-11" db="EMBL/GenBank/DDBJ databases">
        <authorList>
            <person name="Varghese N."/>
            <person name="Submissions S."/>
        </authorList>
    </citation>
    <scope>NUCLEOTIDE SEQUENCE [LARGE SCALE GENOMIC DNA]</scope>
    <source>
        <strain evidence="3">DSM 24724</strain>
    </source>
</reference>
<dbReference type="InterPro" id="IPR045829">
    <property type="entry name" value="PKD_6"/>
</dbReference>
<dbReference type="OrthoDB" id="1652165at2"/>
<evidence type="ECO:0000259" key="1">
    <source>
        <dbReference type="Pfam" id="PF19408"/>
    </source>
</evidence>
<organism evidence="2 3">
    <name type="scientific">Flavobacterium chilense</name>
    <dbReference type="NCBI Taxonomy" id="946677"/>
    <lineage>
        <taxon>Bacteria</taxon>
        <taxon>Pseudomonadati</taxon>
        <taxon>Bacteroidota</taxon>
        <taxon>Flavobacteriia</taxon>
        <taxon>Flavobacteriales</taxon>
        <taxon>Flavobacteriaceae</taxon>
        <taxon>Flavobacterium</taxon>
    </lineage>
</organism>
<dbReference type="Proteomes" id="UP000184028">
    <property type="component" value="Unassembled WGS sequence"/>
</dbReference>
<protein>
    <recommendedName>
        <fullName evidence="1">PKD-like domain-containing protein</fullName>
    </recommendedName>
</protein>
<dbReference type="STRING" id="946677.SAMN05444484_102511"/>
<gene>
    <name evidence="2" type="ORF">SAMN05444484_102511</name>
</gene>
<evidence type="ECO:0000313" key="2">
    <source>
        <dbReference type="EMBL" id="SHL76897.1"/>
    </source>
</evidence>
<evidence type="ECO:0000313" key="3">
    <source>
        <dbReference type="Proteomes" id="UP000184028"/>
    </source>
</evidence>
<proteinExistence type="predicted"/>
<keyword evidence="3" id="KW-1185">Reference proteome</keyword>
<sequence length="1494" mass="158070">MILKLLLFVRSFFLLKLNSFSSSGKSFIPSVKLLCIGMFFIVSNNYGQCTTYPAGTTKVGADQFFCIDGTNPLTVGSVAAQRYVVVNVIKGYNYTFSVPNIWGSSGGSNIESLGVFDDATGNAYLAQNNGTNGASITWTATLSGKIRVLLLRNNNCSTTSDTTTSTITLTLNSVGDNSTIDSQTAFGTGTWKGHIYNFTGATPPGGYPSPATLSETTTPFITGLPANYAGYYDVGSEQFPTGFNFGGDDDTTCFNVYSEGNIRASILTHNFAVRYRMRSTRPAGCYVVKILGDDGVRLYINSKLVFDRWVQQSPTNYYYILVNLPANADLVFDYYENTGNNQVSFQIDPFDSTANIITAPATVNFCAGGDPAVIDGTFRYNDAGTEIDNPYINYQWQVSTNGSAYTNVPSNGNSRTYDPPAIPNATGSNIVTKYKRIATVNTTNAVGVTCTFNDSNEVTFITSPAAPATPGAISGTATQCPSLTGQVYSISPVANAISYNWTVPTGWSITSGAGTTSITVNTGTSGQNGNITVQAVNGCTPNAARSLPVTVSPSIGGTISGSTSVCSATNSTVLTLSGQTGTILRWESSTDDFATVINSISNTTTTYTATNVSSTTSYRAVIQSGSCPVVYSSLAYITMNKIVITDAAVCVGGSGSIVASPVASSGLTIAGAWTATDPTANRPANSITSASACSFTTTARNYVATTFQVNITGTYVLEMNPNTAYDGMGYIYTGSFVPGTCSTGYVAGDDDSGSNNEPLITATLTAGTTYTLISTTWATNTTPYVGIFSWKITPPVGGKISTTVNWYTSSAGGNPIATGSPFNPVGVAGSGLSNTNTPGTTTYYAAYPSDPSCRTSAAFVINALPAAPTASATSQPTCTVNTGTITITAPSPAAGITYSIDGSTYTNTTGVFNNVAVGSYNVTVKNSSNCVSPATPVSINPPTVKTWNGSSSTIWNTAANWTPNGIPTSSDCVVVPTGVPQPVISTADAFAQILTVNNNASLSVQSSYTLNVVDGITVLGTGALVFENHSALMQSNTSPTINTGNITYKRIAVQIRRGDFVYWSTPVSPQKLFDVSPFTLSDKYFGFNGDNWVETNSNTTMVVGKGYIIRAPSSFSITAKADYPASFIGTPNNGDLSGETLVANKNYLIGNPYPSALDAKKFLGANLFLDGTLYFWTHNTPVNLSGAYQYDGNDYASYNLTGGTATSLPAPSGSIPGNDSRMPSGKIAAGQSFFASTNAGGTVTFNNLMRLPAADNTQFFKPGKTSKSTETNRLWLNMTNDDGLFKQMLIGYVEGATNEFENRYDGVSFDGNPYLDFYSVGNGNKYVIQGRALPFTDTDMVSLGYRSSVEGKFTISIDQVEGDLSNQDIYLEDKTTGKIHDLRSSNYTFTTAIGTFTDRFVLRYTNKTLGIGDVENPDNSILVSVKDKVVKVTSSKENIKQVTLFDVSGKQLYSKNKVGATELQLQNLPISNQVLLVNITLENGYVTTKKIILK</sequence>
<accession>A0A1M7DBX0</accession>
<feature type="domain" description="PKD-like" evidence="1">
    <location>
        <begin position="466"/>
        <end position="549"/>
    </location>
</feature>
<name>A0A1M7DBX0_9FLAO</name>
<dbReference type="RefSeq" id="WP_143155011.1">
    <property type="nucleotide sequence ID" value="NZ_FRBT01000002.1"/>
</dbReference>